<name>A0A938YC91_9ACTN</name>
<dbReference type="PROSITE" id="PS51664">
    <property type="entry name" value="YCAO"/>
    <property type="match status" value="1"/>
</dbReference>
<feature type="domain" description="YcaO" evidence="1">
    <location>
        <begin position="54"/>
        <end position="429"/>
    </location>
</feature>
<dbReference type="Pfam" id="PF02624">
    <property type="entry name" value="YcaO"/>
    <property type="match status" value="1"/>
</dbReference>
<gene>
    <name evidence="2" type="ORF">JL107_00995</name>
</gene>
<evidence type="ECO:0000313" key="3">
    <source>
        <dbReference type="Proteomes" id="UP000663801"/>
    </source>
</evidence>
<organism evidence="2 3">
    <name type="scientific">Nakamurella flavida</name>
    <dbReference type="NCBI Taxonomy" id="363630"/>
    <lineage>
        <taxon>Bacteria</taxon>
        <taxon>Bacillati</taxon>
        <taxon>Actinomycetota</taxon>
        <taxon>Actinomycetes</taxon>
        <taxon>Nakamurellales</taxon>
        <taxon>Nakamurellaceae</taxon>
        <taxon>Nakamurella</taxon>
    </lineage>
</organism>
<sequence length="479" mass="50429">MTVADAITAYRAALQPVGEVVSFPLSALDRTGVPVTSCSLVDRSTGTVGHHGNGYGLTDEAAEVSGLGELAEGVLTGHGVSALRDRAVRLSFRELVAAQGVDRVADPLTLCLPAGSPYTSDMSLTWLPMERVRSGDTVWVPQEFVVNGPGELTDGVTAGTALVTPITNGLGAGSDRARALAHGLGEILQRHTNGLRFRALDSRSPVIDPAGLPPRVAALVDRLRAVGVEPVLKHAGTELGVVSTYAMGRDDSPDSRIMLTACGEAAHPDAETSLLKALLEYANSRARKAFCFGPRQAAMDLAPAAYRDGLDPSGGEPRAVAAMRAWADLSTDDLRALTEPDVGRTVGYDSIRLDLPPLPDQQALLDHLLSALAGHDVLATTVAVDGVVAVKVLVPGLEVETLSYGRIGEANARAALAADLDLVRVQPGPSGTHTERVLLTPQAQERLGGPVWWSRAVRDAIVGPRYPLYREPPRHSVEV</sequence>
<dbReference type="Proteomes" id="UP000663801">
    <property type="component" value="Unassembled WGS sequence"/>
</dbReference>
<keyword evidence="3" id="KW-1185">Reference proteome</keyword>
<proteinExistence type="predicted"/>
<protein>
    <submittedName>
        <fullName evidence="2">YcaO-like family protein</fullName>
    </submittedName>
</protein>
<reference evidence="2" key="1">
    <citation type="submission" date="2021-01" db="EMBL/GenBank/DDBJ databases">
        <title>KCTC 19127 draft genome.</title>
        <authorList>
            <person name="An D."/>
        </authorList>
    </citation>
    <scope>NUCLEOTIDE SEQUENCE</scope>
    <source>
        <strain evidence="2">KCTC 19127</strain>
    </source>
</reference>
<dbReference type="PANTHER" id="PTHR37809">
    <property type="entry name" value="RIBOSOMAL PROTEIN S12 METHYLTHIOTRANSFERASE ACCESSORY FACTOR YCAO"/>
    <property type="match status" value="1"/>
</dbReference>
<dbReference type="Gene3D" id="3.30.1330.230">
    <property type="match status" value="1"/>
</dbReference>
<evidence type="ECO:0000313" key="2">
    <source>
        <dbReference type="EMBL" id="MBM9475010.1"/>
    </source>
</evidence>
<dbReference type="EMBL" id="JAERWL010000002">
    <property type="protein sequence ID" value="MBM9475010.1"/>
    <property type="molecule type" value="Genomic_DNA"/>
</dbReference>
<dbReference type="AlphaFoldDB" id="A0A938YC91"/>
<dbReference type="PANTHER" id="PTHR37809:SF1">
    <property type="entry name" value="RIBOSOMAL PROTEIN S12 METHYLTHIOTRANSFERASE ACCESSORY FACTOR YCAO"/>
    <property type="match status" value="1"/>
</dbReference>
<comment type="caution">
    <text evidence="2">The sequence shown here is derived from an EMBL/GenBank/DDBJ whole genome shotgun (WGS) entry which is preliminary data.</text>
</comment>
<accession>A0A938YC91</accession>
<evidence type="ECO:0000259" key="1">
    <source>
        <dbReference type="PROSITE" id="PS51664"/>
    </source>
</evidence>
<dbReference type="InterPro" id="IPR003776">
    <property type="entry name" value="YcaO-like_dom"/>
</dbReference>
<dbReference type="RefSeq" id="WP_205255168.1">
    <property type="nucleotide sequence ID" value="NZ_BAAAPV010000001.1"/>
</dbReference>